<gene>
    <name evidence="11" type="ORF">E5K04_14300</name>
</gene>
<dbReference type="AlphaFoldDB" id="A0A4T0UKC2"/>
<evidence type="ECO:0000256" key="6">
    <source>
        <dbReference type="ARBA" id="ARBA00022927"/>
    </source>
</evidence>
<dbReference type="EMBL" id="STGJ01000019">
    <property type="protein sequence ID" value="TIC79070.1"/>
    <property type="molecule type" value="Genomic_DNA"/>
</dbReference>
<proteinExistence type="predicted"/>
<protein>
    <recommendedName>
        <fullName evidence="10">Type II secretion system protein GspC N-terminal domain-containing protein</fullName>
    </recommendedName>
</protein>
<comment type="subcellular location">
    <subcellularLocation>
        <location evidence="1">Cell inner membrane</location>
    </subcellularLocation>
</comment>
<evidence type="ECO:0000256" key="9">
    <source>
        <dbReference type="SAM" id="Phobius"/>
    </source>
</evidence>
<dbReference type="Pfam" id="PF11356">
    <property type="entry name" value="T2SSC"/>
    <property type="match status" value="1"/>
</dbReference>
<feature type="transmembrane region" description="Helical" evidence="9">
    <location>
        <begin position="91"/>
        <end position="112"/>
    </location>
</feature>
<keyword evidence="4" id="KW-0997">Cell inner membrane</keyword>
<dbReference type="Proteomes" id="UP000308891">
    <property type="component" value="Unassembled WGS sequence"/>
</dbReference>
<keyword evidence="2" id="KW-0813">Transport</keyword>
<dbReference type="InterPro" id="IPR024961">
    <property type="entry name" value="T2SS_GspC_N"/>
</dbReference>
<organism evidence="11 12">
    <name type="scientific">Crenobacter intestini</name>
    <dbReference type="NCBI Taxonomy" id="2563443"/>
    <lineage>
        <taxon>Bacteria</taxon>
        <taxon>Pseudomonadati</taxon>
        <taxon>Pseudomonadota</taxon>
        <taxon>Betaproteobacteria</taxon>
        <taxon>Neisseriales</taxon>
        <taxon>Neisseriaceae</taxon>
        <taxon>Crenobacter</taxon>
    </lineage>
</organism>
<keyword evidence="3" id="KW-1003">Cell membrane</keyword>
<evidence type="ECO:0000256" key="3">
    <source>
        <dbReference type="ARBA" id="ARBA00022475"/>
    </source>
</evidence>
<evidence type="ECO:0000256" key="1">
    <source>
        <dbReference type="ARBA" id="ARBA00004533"/>
    </source>
</evidence>
<feature type="transmembrane region" description="Helical" evidence="9">
    <location>
        <begin position="29"/>
        <end position="54"/>
    </location>
</feature>
<sequence length="276" mass="28347">MHAGGGVALWFWFSRDLSGQLSPVSQLGVLLEILFSSMIICHIVCVGFSVLSVLCQGRLGADLTVLRSCRIPFMSISTPFERWRFAMPARLAPALAHALPWLCLLACAFWLGGSLSTLLAPPGVRALALTQPAPAADAGRVAALHAFGEVPAVPVQGTTAGALRLIGVYSSGNAQTDFALVDEGGQVRPWRVGQTLGGAQLVRVLPRAVVLREGALERELALVGAVGNAPEATAQPSAPAAAVPSLPPVAAAPAIPAAEPVTGAQPASAAVPHNSD</sequence>
<comment type="caution">
    <text evidence="11">The sequence shown here is derived from an EMBL/GenBank/DDBJ whole genome shotgun (WGS) entry which is preliminary data.</text>
</comment>
<evidence type="ECO:0000256" key="7">
    <source>
        <dbReference type="ARBA" id="ARBA00022989"/>
    </source>
</evidence>
<evidence type="ECO:0000256" key="4">
    <source>
        <dbReference type="ARBA" id="ARBA00022519"/>
    </source>
</evidence>
<keyword evidence="7 9" id="KW-1133">Transmembrane helix</keyword>
<evidence type="ECO:0000256" key="8">
    <source>
        <dbReference type="ARBA" id="ARBA00023136"/>
    </source>
</evidence>
<dbReference type="OrthoDB" id="10010107at2"/>
<keyword evidence="12" id="KW-1185">Reference proteome</keyword>
<feature type="domain" description="Type II secretion system protein GspC N-terminal" evidence="10">
    <location>
        <begin position="101"/>
        <end position="217"/>
    </location>
</feature>
<accession>A0A4T0UKC2</accession>
<keyword evidence="5 9" id="KW-0812">Transmembrane</keyword>
<name>A0A4T0UKC2_9NEIS</name>
<keyword evidence="6" id="KW-0653">Protein transport</keyword>
<evidence type="ECO:0000313" key="11">
    <source>
        <dbReference type="EMBL" id="TIC79070.1"/>
    </source>
</evidence>
<dbReference type="Gene3D" id="2.30.30.830">
    <property type="match status" value="1"/>
</dbReference>
<evidence type="ECO:0000259" key="10">
    <source>
        <dbReference type="Pfam" id="PF11356"/>
    </source>
</evidence>
<evidence type="ECO:0000256" key="2">
    <source>
        <dbReference type="ARBA" id="ARBA00022448"/>
    </source>
</evidence>
<dbReference type="GO" id="GO:0015031">
    <property type="term" value="P:protein transport"/>
    <property type="evidence" value="ECO:0007669"/>
    <property type="project" value="UniProtKB-KW"/>
</dbReference>
<dbReference type="GO" id="GO:0005886">
    <property type="term" value="C:plasma membrane"/>
    <property type="evidence" value="ECO:0007669"/>
    <property type="project" value="UniProtKB-SubCell"/>
</dbReference>
<keyword evidence="8 9" id="KW-0472">Membrane</keyword>
<evidence type="ECO:0000313" key="12">
    <source>
        <dbReference type="Proteomes" id="UP000308891"/>
    </source>
</evidence>
<reference evidence="11 12" key="1">
    <citation type="submission" date="2019-04" db="EMBL/GenBank/DDBJ databases">
        <title>Crenobacter sp. nov.</title>
        <authorList>
            <person name="Shi S."/>
        </authorList>
    </citation>
    <scope>NUCLEOTIDE SEQUENCE [LARGE SCALE GENOMIC DNA]</scope>
    <source>
        <strain evidence="11 12">GY 70310</strain>
    </source>
</reference>
<evidence type="ECO:0000256" key="5">
    <source>
        <dbReference type="ARBA" id="ARBA00022692"/>
    </source>
</evidence>